<feature type="compositionally biased region" description="Polar residues" evidence="1">
    <location>
        <begin position="550"/>
        <end position="564"/>
    </location>
</feature>
<feature type="compositionally biased region" description="Polar residues" evidence="1">
    <location>
        <begin position="1204"/>
        <end position="1214"/>
    </location>
</feature>
<feature type="compositionally biased region" description="Low complexity" evidence="1">
    <location>
        <begin position="652"/>
        <end position="696"/>
    </location>
</feature>
<feature type="region of interest" description="Disordered" evidence="1">
    <location>
        <begin position="1404"/>
        <end position="1436"/>
    </location>
</feature>
<feature type="region of interest" description="Disordered" evidence="1">
    <location>
        <begin position="303"/>
        <end position="891"/>
    </location>
</feature>
<feature type="compositionally biased region" description="Low complexity" evidence="1">
    <location>
        <begin position="809"/>
        <end position="849"/>
    </location>
</feature>
<comment type="caution">
    <text evidence="3">The sequence shown here is derived from an EMBL/GenBank/DDBJ whole genome shotgun (WGS) entry which is preliminary data.</text>
</comment>
<evidence type="ECO:0000313" key="3">
    <source>
        <dbReference type="EMBL" id="TCK00474.1"/>
    </source>
</evidence>
<feature type="compositionally biased region" description="Low complexity" evidence="1">
    <location>
        <begin position="567"/>
        <end position="618"/>
    </location>
</feature>
<feature type="region of interest" description="Disordered" evidence="1">
    <location>
        <begin position="1159"/>
        <end position="1301"/>
    </location>
</feature>
<feature type="compositionally biased region" description="Polar residues" evidence="1">
    <location>
        <begin position="326"/>
        <end position="336"/>
    </location>
</feature>
<feature type="compositionally biased region" description="Polar residues" evidence="1">
    <location>
        <begin position="1416"/>
        <end position="1425"/>
    </location>
</feature>
<evidence type="ECO:0000259" key="2">
    <source>
        <dbReference type="Pfam" id="PF25547"/>
    </source>
</evidence>
<organism evidence="3 4">
    <name type="scientific">Nocardia alba</name>
    <dbReference type="NCBI Taxonomy" id="225051"/>
    <lineage>
        <taxon>Bacteria</taxon>
        <taxon>Bacillati</taxon>
        <taxon>Actinomycetota</taxon>
        <taxon>Actinomycetes</taxon>
        <taxon>Mycobacteriales</taxon>
        <taxon>Nocardiaceae</taxon>
        <taxon>Nocardia</taxon>
    </lineage>
</organism>
<gene>
    <name evidence="3" type="ORF">DFR71_1474</name>
</gene>
<sequence>MGIEIPDSLQWVAKYILGAGDWPDGDETAMRRLADAWTTTANTLNTVDEDAARALNSALSALSEGETHDAIATYRDKLLAGDEAAFTAIRKWCEKQAELLEDGANDIEHTKLVIIGTMIVAAVEIGIALATAWTGVGAAAGVAARVAAQVAVKIAMKQLLTRMIARGIAKAASRAALRGAAFEALEEGGIDALARTIQVAKGDRSMDDFGWSDLGLATFGGAVGGAVGGGLGDKLGGVGDNITSGLGKMAAKSATGAATELGADLSAQVASASAASLLMGQDFELDIGVDTFTSAGAGGLQSGLESSLHGNGDSAAPTVPELGDTGSPTSPASTGDSSSPPAQPTGGTPGSTSPASTGTPGSTAPNSEGTPSTPNGDNATQPSGAGSPSSPGDSSPPTGSPSSVDGNSPNPSTPSDNSPDTSSSGDTSPGSSSPGDNSPSPNTPGSNSSNPASPGDNSPSSSAPDTNAPTSSSPGSSTPSPSTPGEASPSSTAPTDSGNPSSPSSPNSPGNTGPTTDTPSAPADSGTPSSPSTTGNPTGSPDGTTPTAPVETQNPTDQPSSPAPRSSLDLPPADTPAPTDSSAAQPTPSSPTTAQAPTADTQTPTSNNPTATTPSAPGTMPPPGSPNTGTPTSTPNIHSPSDGTRQPQQTDPSTTSAAATATAPSTAPTATPTATPTSTTPTNSTPPISAPIAPSAHQSPTANNPQPSTTTRQTPSATQPTTPNNPELSTGRTPPSATRPATPNAPHSSTGTNPTTDTAPPPSTAHPSTPALGHPPTPPNTTSTQAPNSNQHSSNADSPTTDQPAGHIDPATPADTTPATDPLSATETTPASDPTPTNTTSPTDPLLTPQSLESANQARRARESLRPVRPADNQALQVNPPTGRPYRAADYPNTFTQPVRVIRLSVAVTGSPATPPTTIDTVAENAQTATDIAFNQGHQFPLGDWLMVDVVPTTDPATADLTIDADTTPTLTDLANTIRTNLGLPPRDNPTVTPDDMHRLGSDISRADLARTTVPSWADQHASPTTQVDSTVSATPDTNPDPDTDTTVDLDAIHNNHAEQTPAGVSHHRGDPTMGDLPHRVPADPNRFTADTHITPDGHAVVGGQTITPEQYGDLLRRSGWDGVTPIRLLGCDAATNGFADRLARNLGVEVLAPNQRAWTDSNGNVFSTSAVTNPDGSRSPRIPPDGQWQSHHPNGTTTPHGTASNPPGTTPTNAIDADTAVDRSQPTPPNTNPTGPSPDTSTTPSPRVQETPFNDSRDAVRNRITPPRRVVDGPLLDPNNPDHANIRGTLRSDDPTLPIPPGDPTRVVDGETPSGAHFTDTVYGDPPNHTVVRDYPPRAVEYKTRTGGTFTALRHEQHVIYPPDADGNVRSFSRSQVGDNVVLTESLNGRHVSTTGVIRHDFSSTDKVKRKGDSAESTAATNTGHEGVAPAGTGLQYDGGHASSYRTTLDRGLVNLFAQERWFNQQEFKVLEAAIASWTTTGTGRETHILFETDPPGSVTPERVTGEVSMVDANGEVFREFPVDFSNRGGNTFTRKNYGIERKDFLRHTESQN</sequence>
<feature type="compositionally biased region" description="Polar residues" evidence="1">
    <location>
        <begin position="366"/>
        <end position="381"/>
    </location>
</feature>
<feature type="compositionally biased region" description="Low complexity" evidence="1">
    <location>
        <begin position="626"/>
        <end position="636"/>
    </location>
</feature>
<evidence type="ECO:0000256" key="1">
    <source>
        <dbReference type="SAM" id="MobiDB-lite"/>
    </source>
</evidence>
<feature type="compositionally biased region" description="Low complexity" evidence="1">
    <location>
        <begin position="703"/>
        <end position="758"/>
    </location>
</feature>
<dbReference type="STRING" id="1210063.GCA_001612665_06327"/>
<accession>A0A4R1FZ22</accession>
<protein>
    <recommendedName>
        <fullName evidence="2">Outer membrane channel protein CpnT-like N-terminal domain-containing protein</fullName>
    </recommendedName>
</protein>
<name>A0A4R1FZ22_9NOCA</name>
<feature type="compositionally biased region" description="Polar residues" evidence="1">
    <location>
        <begin position="1022"/>
        <end position="1034"/>
    </location>
</feature>
<feature type="compositionally biased region" description="Low complexity" evidence="1">
    <location>
        <begin position="1192"/>
        <end position="1203"/>
    </location>
</feature>
<evidence type="ECO:0000313" key="4">
    <source>
        <dbReference type="Proteomes" id="UP000294856"/>
    </source>
</evidence>
<keyword evidence="4" id="KW-1185">Reference proteome</keyword>
<feature type="domain" description="Outer membrane channel protein CpnT-like N-terminal" evidence="2">
    <location>
        <begin position="9"/>
        <end position="152"/>
    </location>
</feature>
<dbReference type="EMBL" id="SMFR01000001">
    <property type="protein sequence ID" value="TCK00474.1"/>
    <property type="molecule type" value="Genomic_DNA"/>
</dbReference>
<feature type="compositionally biased region" description="Basic and acidic residues" evidence="1">
    <location>
        <begin position="1404"/>
        <end position="1415"/>
    </location>
</feature>
<reference evidence="3 4" key="1">
    <citation type="submission" date="2019-03" db="EMBL/GenBank/DDBJ databases">
        <title>Genomic Encyclopedia of Type Strains, Phase IV (KMG-IV): sequencing the most valuable type-strain genomes for metagenomic binning, comparative biology and taxonomic classification.</title>
        <authorList>
            <person name="Goeker M."/>
        </authorList>
    </citation>
    <scope>NUCLEOTIDE SEQUENCE [LARGE SCALE GENOMIC DNA]</scope>
    <source>
        <strain evidence="3 4">DSM 44684</strain>
    </source>
</reference>
<dbReference type="Proteomes" id="UP000294856">
    <property type="component" value="Unassembled WGS sequence"/>
</dbReference>
<dbReference type="InterPro" id="IPR057746">
    <property type="entry name" value="CpnT-like_N"/>
</dbReference>
<feature type="compositionally biased region" description="Low complexity" evidence="1">
    <location>
        <begin position="1233"/>
        <end position="1247"/>
    </location>
</feature>
<feature type="compositionally biased region" description="Polar residues" evidence="1">
    <location>
        <begin position="1159"/>
        <end position="1177"/>
    </location>
</feature>
<feature type="compositionally biased region" description="Low complexity" evidence="1">
    <location>
        <begin position="337"/>
        <end position="365"/>
    </location>
</feature>
<feature type="region of interest" description="Disordered" evidence="1">
    <location>
        <begin position="1015"/>
        <end position="1043"/>
    </location>
</feature>
<dbReference type="Pfam" id="PF25547">
    <property type="entry name" value="WXG100_2"/>
    <property type="match status" value="1"/>
</dbReference>
<feature type="compositionally biased region" description="Polar residues" evidence="1">
    <location>
        <begin position="637"/>
        <end position="651"/>
    </location>
</feature>
<proteinExistence type="predicted"/>
<feature type="compositionally biased region" description="Polar residues" evidence="1">
    <location>
        <begin position="780"/>
        <end position="803"/>
    </location>
</feature>
<feature type="compositionally biased region" description="Low complexity" evidence="1">
    <location>
        <begin position="382"/>
        <end position="549"/>
    </location>
</feature>